<dbReference type="Proteomes" id="UP000319138">
    <property type="component" value="Unassembled WGS sequence"/>
</dbReference>
<proteinExistence type="predicted"/>
<sequence>MLIEEKLIICQRRNYLSLIEEGIFLRAYNQSAYILTQYYYNDLKVMNNMIKKLNNRKIVFCAFPKKQIMKRLSNVHKTEWGYELRGDFDLSNYKNWFQHKLSLESDFPDKKNIKTQNFNHLEVREIISKQQLNKSMNDNLLNSVPHNIQLTQQQLNFLKNWQKGKCLPIFMENFIESIRQQLWEC</sequence>
<dbReference type="RefSeq" id="WP_144190202.1">
    <property type="nucleotide sequence ID" value="NZ_VMHL01000006.1"/>
</dbReference>
<gene>
    <name evidence="1" type="ORF">FPQ14_10960</name>
</gene>
<evidence type="ECO:0000313" key="1">
    <source>
        <dbReference type="EMBL" id="TSJ87859.1"/>
    </source>
</evidence>
<reference evidence="1 2" key="1">
    <citation type="submission" date="2019-07" db="EMBL/GenBank/DDBJ databases">
        <title>Gilliamella genomes.</title>
        <authorList>
            <person name="Zheng H."/>
        </authorList>
    </citation>
    <scope>NUCLEOTIDE SEQUENCE [LARGE SCALE GENOMIC DNA]</scope>
    <source>
        <strain evidence="1 2">W8131</strain>
    </source>
</reference>
<organism evidence="1 2">
    <name type="scientific">Gilliamella apicola</name>
    <dbReference type="NCBI Taxonomy" id="1196095"/>
    <lineage>
        <taxon>Bacteria</taxon>
        <taxon>Pseudomonadati</taxon>
        <taxon>Pseudomonadota</taxon>
        <taxon>Gammaproteobacteria</taxon>
        <taxon>Orbales</taxon>
        <taxon>Orbaceae</taxon>
        <taxon>Gilliamella</taxon>
    </lineage>
</organism>
<dbReference type="EMBL" id="VMHL01000006">
    <property type="protein sequence ID" value="TSJ87859.1"/>
    <property type="molecule type" value="Genomic_DNA"/>
</dbReference>
<evidence type="ECO:0000313" key="2">
    <source>
        <dbReference type="Proteomes" id="UP000319138"/>
    </source>
</evidence>
<protein>
    <submittedName>
        <fullName evidence="1">Uncharacterized protein</fullName>
    </submittedName>
</protein>
<comment type="caution">
    <text evidence="1">The sequence shown here is derived from an EMBL/GenBank/DDBJ whole genome shotgun (WGS) entry which is preliminary data.</text>
</comment>
<name>A0A556RG56_9GAMM</name>
<dbReference type="AlphaFoldDB" id="A0A556RG56"/>
<accession>A0A556RG56</accession>